<feature type="compositionally biased region" description="Low complexity" evidence="4">
    <location>
        <begin position="102"/>
        <end position="126"/>
    </location>
</feature>
<evidence type="ECO:0000313" key="6">
    <source>
        <dbReference type="Proteomes" id="UP001058003"/>
    </source>
</evidence>
<sequence>MYLVTRADLPPGIQATQATHAALDFAVAHPDTFRDWHAGSNTLVLVAARDEDALDRLRVAASAAGHRHVGFREPDLGGALTALAVEPAAYRLLSHLPLALRPASGGARSPASGGAHEAASGGARRAVSVDGGGR</sequence>
<feature type="region of interest" description="Disordered" evidence="4">
    <location>
        <begin position="102"/>
        <end position="134"/>
    </location>
</feature>
<dbReference type="OrthoDB" id="5195755at2"/>
<reference evidence="5" key="1">
    <citation type="submission" date="2021-04" db="EMBL/GenBank/DDBJ databases">
        <title>Dactylosporangium aurantiacum NRRL B-8018 full assembly.</title>
        <authorList>
            <person name="Hartkoorn R.C."/>
            <person name="Beaudoing E."/>
            <person name="Hot D."/>
        </authorList>
    </citation>
    <scope>NUCLEOTIDE SEQUENCE</scope>
    <source>
        <strain evidence="5">NRRL B-8018</strain>
    </source>
</reference>
<accession>A0A9Q9MJX0</accession>
<dbReference type="InterPro" id="IPR002833">
    <property type="entry name" value="PTH2"/>
</dbReference>
<gene>
    <name evidence="5" type="ORF">Daura_13560</name>
</gene>
<proteinExistence type="predicted"/>
<protein>
    <recommendedName>
        <fullName evidence="1">peptidyl-tRNA hydrolase</fullName>
        <ecNumber evidence="1">3.1.1.29</ecNumber>
    </recommendedName>
</protein>
<keyword evidence="2 5" id="KW-0378">Hydrolase</keyword>
<dbReference type="InterPro" id="IPR023476">
    <property type="entry name" value="Pep_tRNA_hydro_II_dom_sf"/>
</dbReference>
<dbReference type="SUPFAM" id="SSF102462">
    <property type="entry name" value="Peptidyl-tRNA hydrolase II"/>
    <property type="match status" value="1"/>
</dbReference>
<dbReference type="AlphaFoldDB" id="A0A9Q9MJX0"/>
<evidence type="ECO:0000256" key="1">
    <source>
        <dbReference type="ARBA" id="ARBA00013260"/>
    </source>
</evidence>
<evidence type="ECO:0000256" key="4">
    <source>
        <dbReference type="SAM" id="MobiDB-lite"/>
    </source>
</evidence>
<evidence type="ECO:0000256" key="2">
    <source>
        <dbReference type="ARBA" id="ARBA00022801"/>
    </source>
</evidence>
<dbReference type="EC" id="3.1.1.29" evidence="1"/>
<keyword evidence="6" id="KW-1185">Reference proteome</keyword>
<organism evidence="5 6">
    <name type="scientific">Dactylosporangium aurantiacum</name>
    <dbReference type="NCBI Taxonomy" id="35754"/>
    <lineage>
        <taxon>Bacteria</taxon>
        <taxon>Bacillati</taxon>
        <taxon>Actinomycetota</taxon>
        <taxon>Actinomycetes</taxon>
        <taxon>Micromonosporales</taxon>
        <taxon>Micromonosporaceae</taxon>
        <taxon>Dactylosporangium</taxon>
    </lineage>
</organism>
<dbReference type="EMBL" id="CP073767">
    <property type="protein sequence ID" value="UWZ59529.1"/>
    <property type="molecule type" value="Genomic_DNA"/>
</dbReference>
<evidence type="ECO:0000256" key="3">
    <source>
        <dbReference type="ARBA" id="ARBA00048707"/>
    </source>
</evidence>
<dbReference type="KEGG" id="daur:Daura_13560"/>
<comment type="catalytic activity">
    <reaction evidence="3">
        <text>an N-acyl-L-alpha-aminoacyl-tRNA + H2O = an N-acyl-L-amino acid + a tRNA + H(+)</text>
        <dbReference type="Rhea" id="RHEA:54448"/>
        <dbReference type="Rhea" id="RHEA-COMP:10123"/>
        <dbReference type="Rhea" id="RHEA-COMP:13883"/>
        <dbReference type="ChEBI" id="CHEBI:15377"/>
        <dbReference type="ChEBI" id="CHEBI:15378"/>
        <dbReference type="ChEBI" id="CHEBI:59874"/>
        <dbReference type="ChEBI" id="CHEBI:78442"/>
        <dbReference type="ChEBI" id="CHEBI:138191"/>
        <dbReference type="EC" id="3.1.1.29"/>
    </reaction>
</comment>
<dbReference type="Pfam" id="PF01981">
    <property type="entry name" value="PTH2"/>
    <property type="match status" value="1"/>
</dbReference>
<dbReference type="Gene3D" id="3.40.1490.10">
    <property type="entry name" value="Bit1"/>
    <property type="match status" value="1"/>
</dbReference>
<evidence type="ECO:0000313" key="5">
    <source>
        <dbReference type="EMBL" id="UWZ59529.1"/>
    </source>
</evidence>
<dbReference type="Proteomes" id="UP001058003">
    <property type="component" value="Chromosome"/>
</dbReference>
<name>A0A9Q9MJX0_9ACTN</name>
<dbReference type="RefSeq" id="WP_081971081.1">
    <property type="nucleotide sequence ID" value="NZ_JAQQGQ010000013.1"/>
</dbReference>
<dbReference type="GO" id="GO:0004045">
    <property type="term" value="F:peptidyl-tRNA hydrolase activity"/>
    <property type="evidence" value="ECO:0007669"/>
    <property type="project" value="UniProtKB-EC"/>
</dbReference>